<sequence>MVTLVITIPLLIVQLRAAGISAALLIGMSSTATQVLCTVLMGCRVACFAGVTDLRGTTFVPGRQGTDLPDQKLGFRRSPQGRSAAGIAQASRGTRPRKAS</sequence>
<dbReference type="EMBL" id="JBEPAZ010000001">
    <property type="protein sequence ID" value="MER6426272.1"/>
    <property type="molecule type" value="Genomic_DNA"/>
</dbReference>
<evidence type="ECO:0000313" key="3">
    <source>
        <dbReference type="Proteomes" id="UP001470023"/>
    </source>
</evidence>
<dbReference type="RefSeq" id="WP_352062557.1">
    <property type="nucleotide sequence ID" value="NZ_JBEPAZ010000001.1"/>
</dbReference>
<evidence type="ECO:0000256" key="1">
    <source>
        <dbReference type="SAM" id="MobiDB-lite"/>
    </source>
</evidence>
<proteinExistence type="predicted"/>
<dbReference type="Proteomes" id="UP001470023">
    <property type="component" value="Unassembled WGS sequence"/>
</dbReference>
<evidence type="ECO:0000313" key="2">
    <source>
        <dbReference type="EMBL" id="MER6426272.1"/>
    </source>
</evidence>
<comment type="caution">
    <text evidence="2">The sequence shown here is derived from an EMBL/GenBank/DDBJ whole genome shotgun (WGS) entry which is preliminary data.</text>
</comment>
<accession>A0ABV1TZA6</accession>
<feature type="region of interest" description="Disordered" evidence="1">
    <location>
        <begin position="61"/>
        <end position="100"/>
    </location>
</feature>
<gene>
    <name evidence="2" type="ORF">ABT272_00765</name>
</gene>
<organism evidence="2 3">
    <name type="scientific">Streptomyces sp. 900105245</name>
    <dbReference type="NCBI Taxonomy" id="3154379"/>
    <lineage>
        <taxon>Bacteria</taxon>
        <taxon>Bacillati</taxon>
        <taxon>Actinomycetota</taxon>
        <taxon>Actinomycetes</taxon>
        <taxon>Kitasatosporales</taxon>
        <taxon>Streptomycetaceae</taxon>
        <taxon>Streptomyces</taxon>
    </lineage>
</organism>
<name>A0ABV1TZA6_9ACTN</name>
<protein>
    <submittedName>
        <fullName evidence="2">Uncharacterized protein</fullName>
    </submittedName>
</protein>
<keyword evidence="3" id="KW-1185">Reference proteome</keyword>
<reference evidence="2 3" key="1">
    <citation type="submission" date="2024-06" db="EMBL/GenBank/DDBJ databases">
        <title>The Natural Products Discovery Center: Release of the First 8490 Sequenced Strains for Exploring Actinobacteria Biosynthetic Diversity.</title>
        <authorList>
            <person name="Kalkreuter E."/>
            <person name="Kautsar S.A."/>
            <person name="Yang D."/>
            <person name="Bader C.D."/>
            <person name="Teijaro C.N."/>
            <person name="Fluegel L."/>
            <person name="Davis C.M."/>
            <person name="Simpson J.R."/>
            <person name="Lauterbach L."/>
            <person name="Steele A.D."/>
            <person name="Gui C."/>
            <person name="Meng S."/>
            <person name="Li G."/>
            <person name="Viehrig K."/>
            <person name="Ye F."/>
            <person name="Su P."/>
            <person name="Kiefer A.F."/>
            <person name="Nichols A."/>
            <person name="Cepeda A.J."/>
            <person name="Yan W."/>
            <person name="Fan B."/>
            <person name="Jiang Y."/>
            <person name="Adhikari A."/>
            <person name="Zheng C.-J."/>
            <person name="Schuster L."/>
            <person name="Cowan T.M."/>
            <person name="Smanski M.J."/>
            <person name="Chevrette M.G."/>
            <person name="De Carvalho L.P.S."/>
            <person name="Shen B."/>
        </authorList>
    </citation>
    <scope>NUCLEOTIDE SEQUENCE [LARGE SCALE GENOMIC DNA]</scope>
    <source>
        <strain evidence="2 3">NPDC001166</strain>
    </source>
</reference>